<feature type="transmembrane region" description="Helical" evidence="1">
    <location>
        <begin position="79"/>
        <end position="101"/>
    </location>
</feature>
<feature type="transmembrane region" description="Helical" evidence="1">
    <location>
        <begin position="43"/>
        <end position="67"/>
    </location>
</feature>
<sequence length="159" mass="16268">MTSAPSSSSVILRMTLVWGAVITGILALVGGVIGYLVAGLTGLASALVGVLLAGLFLGMTALIILIAGRLPPGPAQIPTFFAIVLGGWVVKLVVFIVALLLLRGQPWIEPFVFFFSVLASVIASLVVDLVVMARARVPYVGEVDLPTSVDPSEGGPGGS</sequence>
<keyword evidence="1" id="KW-0472">Membrane</keyword>
<keyword evidence="1" id="KW-1133">Transmembrane helix</keyword>
<reference evidence="3" key="1">
    <citation type="journal article" date="2019" name="Int. J. Syst. Evol. Microbiol.">
        <title>The Global Catalogue of Microorganisms (GCM) 10K type strain sequencing project: providing services to taxonomists for standard genome sequencing and annotation.</title>
        <authorList>
            <consortium name="The Broad Institute Genomics Platform"/>
            <consortium name="The Broad Institute Genome Sequencing Center for Infectious Disease"/>
            <person name="Wu L."/>
            <person name="Ma J."/>
        </authorList>
    </citation>
    <scope>NUCLEOTIDE SEQUENCE [LARGE SCALE GENOMIC DNA]</scope>
    <source>
        <strain evidence="3">JCM 14901</strain>
    </source>
</reference>
<organism evidence="2 3">
    <name type="scientific">Microbacterium deminutum</name>
    <dbReference type="NCBI Taxonomy" id="344164"/>
    <lineage>
        <taxon>Bacteria</taxon>
        <taxon>Bacillati</taxon>
        <taxon>Actinomycetota</taxon>
        <taxon>Actinomycetes</taxon>
        <taxon>Micrococcales</taxon>
        <taxon>Microbacteriaceae</taxon>
        <taxon>Microbacterium</taxon>
    </lineage>
</organism>
<comment type="caution">
    <text evidence="2">The sequence shown here is derived from an EMBL/GenBank/DDBJ whole genome shotgun (WGS) entry which is preliminary data.</text>
</comment>
<protein>
    <recommendedName>
        <fullName evidence="4">ATP synthase protein I</fullName>
    </recommendedName>
</protein>
<gene>
    <name evidence="2" type="ORF">GCM10009776_06380</name>
</gene>
<name>A0ABP5BLG6_9MICO</name>
<dbReference type="RefSeq" id="WP_344091099.1">
    <property type="nucleotide sequence ID" value="NZ_BAAAOG010000001.1"/>
</dbReference>
<accession>A0ABP5BLG6</accession>
<keyword evidence="3" id="KW-1185">Reference proteome</keyword>
<evidence type="ECO:0000256" key="1">
    <source>
        <dbReference type="SAM" id="Phobius"/>
    </source>
</evidence>
<evidence type="ECO:0000313" key="3">
    <source>
        <dbReference type="Proteomes" id="UP001499933"/>
    </source>
</evidence>
<proteinExistence type="predicted"/>
<evidence type="ECO:0008006" key="4">
    <source>
        <dbReference type="Google" id="ProtNLM"/>
    </source>
</evidence>
<feature type="transmembrane region" description="Helical" evidence="1">
    <location>
        <begin position="12"/>
        <end position="37"/>
    </location>
</feature>
<dbReference type="Proteomes" id="UP001499933">
    <property type="component" value="Unassembled WGS sequence"/>
</dbReference>
<keyword evidence="1" id="KW-0812">Transmembrane</keyword>
<evidence type="ECO:0000313" key="2">
    <source>
        <dbReference type="EMBL" id="GAA1947062.1"/>
    </source>
</evidence>
<feature type="transmembrane region" description="Helical" evidence="1">
    <location>
        <begin position="107"/>
        <end position="131"/>
    </location>
</feature>
<dbReference type="EMBL" id="BAAAOG010000001">
    <property type="protein sequence ID" value="GAA1947062.1"/>
    <property type="molecule type" value="Genomic_DNA"/>
</dbReference>